<comment type="caution">
    <text evidence="1">The sequence shown here is derived from an EMBL/GenBank/DDBJ whole genome shotgun (WGS) entry which is preliminary data.</text>
</comment>
<evidence type="ECO:0000313" key="1">
    <source>
        <dbReference type="EMBL" id="PFG73630.1"/>
    </source>
</evidence>
<reference evidence="1 2" key="1">
    <citation type="submission" date="2017-09" db="EMBL/GenBank/DDBJ databases">
        <title>Sequencing the genomes of two abundant thermophiles in Great Basin hot springs: Thermocrinis jamiesonii and novel Chloroflexi Thermoflexus hugenholtzii.</title>
        <authorList>
            <person name="Hedlund B."/>
        </authorList>
    </citation>
    <scope>NUCLEOTIDE SEQUENCE [LARGE SCALE GENOMIC DNA]</scope>
    <source>
        <strain evidence="1 2">G233</strain>
    </source>
</reference>
<gene>
    <name evidence="1" type="ORF">A9A59_0832</name>
</gene>
<organism evidence="1 2">
    <name type="scientific">Tepidiforma thermophila (strain KCTC 52669 / CGMCC 1.13589 / G233)</name>
    <dbReference type="NCBI Taxonomy" id="2761530"/>
    <lineage>
        <taxon>Bacteria</taxon>
        <taxon>Bacillati</taxon>
        <taxon>Chloroflexota</taxon>
        <taxon>Tepidiformia</taxon>
        <taxon>Tepidiformales</taxon>
        <taxon>Tepidiformaceae</taxon>
        <taxon>Tepidiforma</taxon>
    </lineage>
</organism>
<name>A0A2A9HEU7_TEPT2</name>
<dbReference type="EMBL" id="PDJQ01000001">
    <property type="protein sequence ID" value="PFG73630.1"/>
    <property type="molecule type" value="Genomic_DNA"/>
</dbReference>
<sequence length="216" mass="23837">MTISAITIARQVGTGGEEVAAIVAERLGYRLLDYRIVQEAALEAGVSPETIAEAERRPSFFARIIEALARTPSAASLQWGEPLNIDATPILTSADYRQLIQDVVEDFANHGRVVFLGHGAQFMLRARPDVLRVFITGSEAARVRRLMAQARLDETAARALVQRTDRERVAYFREYFGAEWLDPASYDLTVSTDRLAPEAAARVILSAVELRNPVPA</sequence>
<dbReference type="Gene3D" id="3.40.50.300">
    <property type="entry name" value="P-loop containing nucleotide triphosphate hydrolases"/>
    <property type="match status" value="1"/>
</dbReference>
<dbReference type="SUPFAM" id="SSF52540">
    <property type="entry name" value="P-loop containing nucleoside triphosphate hydrolases"/>
    <property type="match status" value="1"/>
</dbReference>
<evidence type="ECO:0000313" key="2">
    <source>
        <dbReference type="Proteomes" id="UP000223071"/>
    </source>
</evidence>
<keyword evidence="1" id="KW-0808">Transferase</keyword>
<keyword evidence="1" id="KW-0418">Kinase</keyword>
<dbReference type="Pfam" id="PF13189">
    <property type="entry name" value="Cytidylate_kin2"/>
    <property type="match status" value="1"/>
</dbReference>
<proteinExistence type="predicted"/>
<dbReference type="Proteomes" id="UP000223071">
    <property type="component" value="Unassembled WGS sequence"/>
</dbReference>
<protein>
    <submittedName>
        <fullName evidence="1">Cytidylate kinase</fullName>
    </submittedName>
</protein>
<dbReference type="AlphaFoldDB" id="A0A2A9HEU7"/>
<dbReference type="InterPro" id="IPR027417">
    <property type="entry name" value="P-loop_NTPase"/>
</dbReference>
<keyword evidence="2" id="KW-1185">Reference proteome</keyword>
<accession>A0A2A9HEU7</accession>
<dbReference type="RefSeq" id="WP_098503077.1">
    <property type="nucleotide sequence ID" value="NZ_PDJQ01000001.1"/>
</dbReference>
<dbReference type="GO" id="GO:0016301">
    <property type="term" value="F:kinase activity"/>
    <property type="evidence" value="ECO:0007669"/>
    <property type="project" value="UniProtKB-KW"/>
</dbReference>